<dbReference type="InterPro" id="IPR039697">
    <property type="entry name" value="Alcohol_dehydrogenase_Fe"/>
</dbReference>
<accession>A0ABN2ALS5</accession>
<comment type="caution">
    <text evidence="5">The sequence shown here is derived from an EMBL/GenBank/DDBJ whole genome shotgun (WGS) entry which is preliminary data.</text>
</comment>
<proteinExistence type="predicted"/>
<dbReference type="SUPFAM" id="SSF56796">
    <property type="entry name" value="Dehydroquinate synthase-like"/>
    <property type="match status" value="1"/>
</dbReference>
<reference evidence="5 6" key="1">
    <citation type="journal article" date="2019" name="Int. J. Syst. Evol. Microbiol.">
        <title>The Global Catalogue of Microorganisms (GCM) 10K type strain sequencing project: providing services to taxonomists for standard genome sequencing and annotation.</title>
        <authorList>
            <consortium name="The Broad Institute Genomics Platform"/>
            <consortium name="The Broad Institute Genome Sequencing Center for Infectious Disease"/>
            <person name="Wu L."/>
            <person name="Ma J."/>
        </authorList>
    </citation>
    <scope>NUCLEOTIDE SEQUENCE [LARGE SCALE GENOMIC DNA]</scope>
    <source>
        <strain evidence="5 6">JCM 14942</strain>
    </source>
</reference>
<protein>
    <submittedName>
        <fullName evidence="5">Maleylacetate reductase</fullName>
    </submittedName>
</protein>
<keyword evidence="1" id="KW-0560">Oxidoreductase</keyword>
<gene>
    <name evidence="5" type="ORF">GCM10009788_26520</name>
</gene>
<organism evidence="5 6">
    <name type="scientific">Nocardioides humi</name>
    <dbReference type="NCBI Taxonomy" id="449461"/>
    <lineage>
        <taxon>Bacteria</taxon>
        <taxon>Bacillati</taxon>
        <taxon>Actinomycetota</taxon>
        <taxon>Actinomycetes</taxon>
        <taxon>Propionibacteriales</taxon>
        <taxon>Nocardioidaceae</taxon>
        <taxon>Nocardioides</taxon>
    </lineage>
</organism>
<evidence type="ECO:0000256" key="2">
    <source>
        <dbReference type="ARBA" id="ARBA00023027"/>
    </source>
</evidence>
<dbReference type="Pfam" id="PF25137">
    <property type="entry name" value="ADH_Fe_C"/>
    <property type="match status" value="1"/>
</dbReference>
<keyword evidence="2" id="KW-0520">NAD</keyword>
<evidence type="ECO:0000313" key="6">
    <source>
        <dbReference type="Proteomes" id="UP001500842"/>
    </source>
</evidence>
<dbReference type="Proteomes" id="UP001500842">
    <property type="component" value="Unassembled WGS sequence"/>
</dbReference>
<evidence type="ECO:0000313" key="5">
    <source>
        <dbReference type="EMBL" id="GAA1521373.1"/>
    </source>
</evidence>
<dbReference type="InterPro" id="IPR034786">
    <property type="entry name" value="MAR"/>
</dbReference>
<feature type="domain" description="Fe-containing alcohol dehydrogenase-like C-terminal" evidence="4">
    <location>
        <begin position="167"/>
        <end position="346"/>
    </location>
</feature>
<dbReference type="Gene3D" id="1.20.1090.10">
    <property type="entry name" value="Dehydroquinate synthase-like - alpha domain"/>
    <property type="match status" value="1"/>
</dbReference>
<evidence type="ECO:0000256" key="1">
    <source>
        <dbReference type="ARBA" id="ARBA00023002"/>
    </source>
</evidence>
<dbReference type="RefSeq" id="WP_219996162.1">
    <property type="nucleotide sequence ID" value="NZ_BAAAOR010000023.1"/>
</dbReference>
<name>A0ABN2ALS5_9ACTN</name>
<dbReference type="CDD" id="cd08177">
    <property type="entry name" value="MAR"/>
    <property type="match status" value="1"/>
</dbReference>
<dbReference type="InterPro" id="IPR001670">
    <property type="entry name" value="ADH_Fe/GldA"/>
</dbReference>
<evidence type="ECO:0000259" key="4">
    <source>
        <dbReference type="Pfam" id="PF25137"/>
    </source>
</evidence>
<dbReference type="InterPro" id="IPR056798">
    <property type="entry name" value="ADH_Fe_C"/>
</dbReference>
<dbReference type="Pfam" id="PF00465">
    <property type="entry name" value="Fe-ADH"/>
    <property type="match status" value="1"/>
</dbReference>
<dbReference type="Gene3D" id="3.40.50.1970">
    <property type="match status" value="1"/>
</dbReference>
<dbReference type="PANTHER" id="PTHR11496">
    <property type="entry name" value="ALCOHOL DEHYDROGENASE"/>
    <property type="match status" value="1"/>
</dbReference>
<dbReference type="EMBL" id="BAAAOR010000023">
    <property type="protein sequence ID" value="GAA1521373.1"/>
    <property type="molecule type" value="Genomic_DNA"/>
</dbReference>
<sequence>MTVLVHDGPPMRVVFGAGAVDRVAEEVERLGLRRVLVLSTPRQGALAERVVALLGERAAGTFDGARMHVPVATVAAAESVAAEVGADGCLAIGGGSTIGLAKALSLRLGLPSVAVPTTYAGSEMTPVWGLTEDGRKTTGRDPVVLPRSVLYDPTLTYALPAAVSGPSGLNALAHAVEALYAPDGTPVVGAMAERGVRDLASALPLVVADGTDPEARSLALEGAWLCGACLGATTMGLHHKLCHVLGGMLDLPHAETHAIVLPHVAAYNLPAAPRADAALRRALDTADVPAALAGLAAQVGVPDGLQALGVDRADLARVADEVLAAPYANPRPPVRAYLEAILEAAWRSRGH</sequence>
<evidence type="ECO:0000259" key="3">
    <source>
        <dbReference type="Pfam" id="PF00465"/>
    </source>
</evidence>
<keyword evidence="6" id="KW-1185">Reference proteome</keyword>
<dbReference type="PANTHER" id="PTHR11496:SF83">
    <property type="entry name" value="HYDROXYACID-OXOACID TRANSHYDROGENASE, MITOCHONDRIAL"/>
    <property type="match status" value="1"/>
</dbReference>
<feature type="domain" description="Alcohol dehydrogenase iron-type/glycerol dehydrogenase GldA" evidence="3">
    <location>
        <begin position="10"/>
        <end position="153"/>
    </location>
</feature>